<comment type="caution">
    <text evidence="7">The sequence shown here is derived from an EMBL/GenBank/DDBJ whole genome shotgun (WGS) entry which is preliminary data.</text>
</comment>
<evidence type="ECO:0000256" key="6">
    <source>
        <dbReference type="SAM" id="Phobius"/>
    </source>
</evidence>
<evidence type="ECO:0000256" key="5">
    <source>
        <dbReference type="ARBA" id="ARBA00023136"/>
    </source>
</evidence>
<dbReference type="EMBL" id="VSSQ01012429">
    <property type="protein sequence ID" value="MPM49217.1"/>
    <property type="molecule type" value="Genomic_DNA"/>
</dbReference>
<dbReference type="InterPro" id="IPR010343">
    <property type="entry name" value="ArAE_1"/>
</dbReference>
<evidence type="ECO:0000313" key="7">
    <source>
        <dbReference type="EMBL" id="MPM49217.1"/>
    </source>
</evidence>
<name>A0A645A817_9ZZZZ</name>
<keyword evidence="5 6" id="KW-0472">Membrane</keyword>
<keyword evidence="2" id="KW-1003">Cell membrane</keyword>
<feature type="transmembrane region" description="Helical" evidence="6">
    <location>
        <begin position="77"/>
        <end position="94"/>
    </location>
</feature>
<evidence type="ECO:0000256" key="4">
    <source>
        <dbReference type="ARBA" id="ARBA00022989"/>
    </source>
</evidence>
<dbReference type="Pfam" id="PF06081">
    <property type="entry name" value="ArAE_1"/>
    <property type="match status" value="1"/>
</dbReference>
<feature type="transmembrane region" description="Helical" evidence="6">
    <location>
        <begin position="101"/>
        <end position="120"/>
    </location>
</feature>
<evidence type="ECO:0000256" key="2">
    <source>
        <dbReference type="ARBA" id="ARBA00022475"/>
    </source>
</evidence>
<accession>A0A645A817</accession>
<evidence type="ECO:0000256" key="3">
    <source>
        <dbReference type="ARBA" id="ARBA00022692"/>
    </source>
</evidence>
<evidence type="ECO:0000256" key="1">
    <source>
        <dbReference type="ARBA" id="ARBA00004651"/>
    </source>
</evidence>
<sequence length="148" mass="15824">MPRLGLRTIKTSIAVYFCITISAMFGIDPFYSCIAAVSTIQTSIQSSFVVGRDRMVGSAIGAFFGVVFSYFGQNSSFFTALALLCAIYTITLLNNKGAVNIACIVVIAIMVDSTVISPIQSGIERLLQTLLGIVIAVIVNVTLFPPKN</sequence>
<reference evidence="7" key="1">
    <citation type="submission" date="2019-08" db="EMBL/GenBank/DDBJ databases">
        <authorList>
            <person name="Kucharzyk K."/>
            <person name="Murdoch R.W."/>
            <person name="Higgins S."/>
            <person name="Loffler F."/>
        </authorList>
    </citation>
    <scope>NUCLEOTIDE SEQUENCE</scope>
</reference>
<proteinExistence type="predicted"/>
<feature type="transmembrane region" description="Helical" evidence="6">
    <location>
        <begin position="13"/>
        <end position="34"/>
    </location>
</feature>
<keyword evidence="3 6" id="KW-0812">Transmembrane</keyword>
<comment type="subcellular location">
    <subcellularLocation>
        <location evidence="1">Cell membrane</location>
        <topology evidence="1">Multi-pass membrane protein</topology>
    </subcellularLocation>
</comment>
<organism evidence="7">
    <name type="scientific">bioreactor metagenome</name>
    <dbReference type="NCBI Taxonomy" id="1076179"/>
    <lineage>
        <taxon>unclassified sequences</taxon>
        <taxon>metagenomes</taxon>
        <taxon>ecological metagenomes</taxon>
    </lineage>
</organism>
<keyword evidence="4 6" id="KW-1133">Transmembrane helix</keyword>
<dbReference type="GO" id="GO:0005886">
    <property type="term" value="C:plasma membrane"/>
    <property type="evidence" value="ECO:0007669"/>
    <property type="project" value="UniProtKB-SubCell"/>
</dbReference>
<protein>
    <submittedName>
        <fullName evidence="7">Uncharacterized protein</fullName>
    </submittedName>
</protein>
<feature type="transmembrane region" description="Helical" evidence="6">
    <location>
        <begin position="55"/>
        <end position="71"/>
    </location>
</feature>
<feature type="transmembrane region" description="Helical" evidence="6">
    <location>
        <begin position="126"/>
        <end position="144"/>
    </location>
</feature>
<dbReference type="AlphaFoldDB" id="A0A645A817"/>
<gene>
    <name evidence="7" type="ORF">SDC9_95945</name>
</gene>